<keyword evidence="2" id="KW-1185">Reference proteome</keyword>
<evidence type="ECO:0000313" key="1">
    <source>
        <dbReference type="EMBL" id="KAK4746372.1"/>
    </source>
</evidence>
<accession>A0AAN7GTS8</accession>
<dbReference type="EMBL" id="JAXIOK010000021">
    <property type="protein sequence ID" value="KAK4746372.1"/>
    <property type="molecule type" value="Genomic_DNA"/>
</dbReference>
<reference evidence="1 2" key="1">
    <citation type="journal article" date="2023" name="Hortic Res">
        <title>Pangenome of water caltrop reveals structural variations and asymmetric subgenome divergence after allopolyploidization.</title>
        <authorList>
            <person name="Zhang X."/>
            <person name="Chen Y."/>
            <person name="Wang L."/>
            <person name="Yuan Y."/>
            <person name="Fang M."/>
            <person name="Shi L."/>
            <person name="Lu R."/>
            <person name="Comes H.P."/>
            <person name="Ma Y."/>
            <person name="Chen Y."/>
            <person name="Huang G."/>
            <person name="Zhou Y."/>
            <person name="Zheng Z."/>
            <person name="Qiu Y."/>
        </authorList>
    </citation>
    <scope>NUCLEOTIDE SEQUENCE [LARGE SCALE GENOMIC DNA]</scope>
    <source>
        <tissue evidence="1">Roots</tissue>
    </source>
</reference>
<name>A0AAN7GTS8_9MYRT</name>
<sequence>MLSNIFHKKTMHAPFCCCCRCVLCISKGRESYLTGDSMVKQRFQLVPHECVTITNDILLQPACRSPIHEILPWFFSSIHALCYMNMRFLLAFTDTAICN</sequence>
<evidence type="ECO:0000313" key="2">
    <source>
        <dbReference type="Proteomes" id="UP001345219"/>
    </source>
</evidence>
<proteinExistence type="predicted"/>
<dbReference type="AlphaFoldDB" id="A0AAN7GTS8"/>
<dbReference type="Proteomes" id="UP001345219">
    <property type="component" value="Chromosome 10"/>
</dbReference>
<organism evidence="1 2">
    <name type="scientific">Trapa incisa</name>
    <dbReference type="NCBI Taxonomy" id="236973"/>
    <lineage>
        <taxon>Eukaryota</taxon>
        <taxon>Viridiplantae</taxon>
        <taxon>Streptophyta</taxon>
        <taxon>Embryophyta</taxon>
        <taxon>Tracheophyta</taxon>
        <taxon>Spermatophyta</taxon>
        <taxon>Magnoliopsida</taxon>
        <taxon>eudicotyledons</taxon>
        <taxon>Gunneridae</taxon>
        <taxon>Pentapetalae</taxon>
        <taxon>rosids</taxon>
        <taxon>malvids</taxon>
        <taxon>Myrtales</taxon>
        <taxon>Lythraceae</taxon>
        <taxon>Trapa</taxon>
    </lineage>
</organism>
<gene>
    <name evidence="1" type="ORF">SAY87_012684</name>
</gene>
<comment type="caution">
    <text evidence="1">The sequence shown here is derived from an EMBL/GenBank/DDBJ whole genome shotgun (WGS) entry which is preliminary data.</text>
</comment>
<protein>
    <submittedName>
        <fullName evidence="1">Uncharacterized protein</fullName>
    </submittedName>
</protein>